<evidence type="ECO:0000313" key="3">
    <source>
        <dbReference type="Proteomes" id="UP000014975"/>
    </source>
</evidence>
<dbReference type="PANTHER" id="PTHR38659">
    <property type="entry name" value="METAL-DEPENDENT PHOSPHOHYDROLASE"/>
    <property type="match status" value="1"/>
</dbReference>
<dbReference type="OrthoDB" id="9801160at2"/>
<dbReference type="NCBIfam" id="TIGR00277">
    <property type="entry name" value="HDIG"/>
    <property type="match status" value="1"/>
</dbReference>
<gene>
    <name evidence="2" type="ORF">dsat_1698</name>
</gene>
<reference evidence="2 3" key="1">
    <citation type="journal article" date="2013" name="Genome Announc.">
        <title>Draft genome sequences for three mercury-methylating, sulfate-reducing bacteria.</title>
        <authorList>
            <person name="Brown S.D."/>
            <person name="Hurt R.A.Jr."/>
            <person name="Gilmour C.C."/>
            <person name="Elias D.A."/>
        </authorList>
    </citation>
    <scope>NUCLEOTIDE SEQUENCE [LARGE SCALE GENOMIC DNA]</scope>
    <source>
        <strain evidence="2 3">DSM 16529</strain>
    </source>
</reference>
<evidence type="ECO:0000259" key="1">
    <source>
        <dbReference type="Pfam" id="PF01966"/>
    </source>
</evidence>
<keyword evidence="3" id="KW-1185">Reference proteome</keyword>
<dbReference type="STRING" id="1121439.dsat_1698"/>
<evidence type="ECO:0000313" key="2">
    <source>
        <dbReference type="EMBL" id="EPR36170.1"/>
    </source>
</evidence>
<dbReference type="eggNOG" id="COG2316">
    <property type="taxonomic scope" value="Bacteria"/>
</dbReference>
<comment type="caution">
    <text evidence="2">The sequence shown here is derived from an EMBL/GenBank/DDBJ whole genome shotgun (WGS) entry which is preliminary data.</text>
</comment>
<protein>
    <submittedName>
        <fullName evidence="2">Metal dependent phosphohydrolase</fullName>
    </submittedName>
</protein>
<dbReference type="SUPFAM" id="SSF109604">
    <property type="entry name" value="HD-domain/PDEase-like"/>
    <property type="match status" value="1"/>
</dbReference>
<dbReference type="Gene3D" id="1.10.3210.10">
    <property type="entry name" value="Hypothetical protein af1432"/>
    <property type="match status" value="1"/>
</dbReference>
<name>S7THS1_9BACT</name>
<accession>S7THS1</accession>
<proteinExistence type="predicted"/>
<dbReference type="InterPro" id="IPR006674">
    <property type="entry name" value="HD_domain"/>
</dbReference>
<dbReference type="EMBL" id="ATHI01000001">
    <property type="protein sequence ID" value="EPR36170.1"/>
    <property type="molecule type" value="Genomic_DNA"/>
</dbReference>
<dbReference type="Proteomes" id="UP000014975">
    <property type="component" value="Unassembled WGS sequence"/>
</dbReference>
<dbReference type="Pfam" id="PF01966">
    <property type="entry name" value="HD"/>
    <property type="match status" value="1"/>
</dbReference>
<dbReference type="PANTHER" id="PTHR38659:SF1">
    <property type="entry name" value="METAL DEPENDENT PHOSPHOHYDROLASE"/>
    <property type="match status" value="1"/>
</dbReference>
<feature type="domain" description="HD" evidence="1">
    <location>
        <begin position="22"/>
        <end position="94"/>
    </location>
</feature>
<dbReference type="AlphaFoldDB" id="S7THS1"/>
<sequence>MLDRDQALSLVQEHTPEPHMRHHALASEAVMRALARQLGQDPELWGLTGLLHDLDYSATKDEPARHGIEAAAMLDGRLPEEALCAIRAHNHEHTGVAPAAQLDFALRCGETVTGLVAAAALVRPDKLVGMAPSSLKKKMKDKAFARSVNRETIKECERLGLDLTAFLALSIEAMQGVAEDIGLQ</sequence>
<dbReference type="PATRIC" id="fig|1121439.3.peg.82"/>
<dbReference type="GO" id="GO:0016787">
    <property type="term" value="F:hydrolase activity"/>
    <property type="evidence" value="ECO:0007669"/>
    <property type="project" value="UniProtKB-KW"/>
</dbReference>
<dbReference type="RefSeq" id="WP_020885584.1">
    <property type="nucleotide sequence ID" value="NZ_ATHI01000001.1"/>
</dbReference>
<dbReference type="InterPro" id="IPR006675">
    <property type="entry name" value="HDIG_dom"/>
</dbReference>
<keyword evidence="2" id="KW-0378">Hydrolase</keyword>
<organism evidence="2 3">
    <name type="scientific">Alkalidesulfovibrio alkalitolerans DSM 16529</name>
    <dbReference type="NCBI Taxonomy" id="1121439"/>
    <lineage>
        <taxon>Bacteria</taxon>
        <taxon>Pseudomonadati</taxon>
        <taxon>Thermodesulfobacteriota</taxon>
        <taxon>Desulfovibrionia</taxon>
        <taxon>Desulfovibrionales</taxon>
        <taxon>Desulfovibrionaceae</taxon>
        <taxon>Alkalidesulfovibrio</taxon>
    </lineage>
</organism>